<comment type="caution">
    <text evidence="2">The sequence shown here is derived from an EMBL/GenBank/DDBJ whole genome shotgun (WGS) entry which is preliminary data.</text>
</comment>
<sequence length="377" mass="40621">MNNKHALKTEPNTEAETMGLFNLVTTASGISAPMNERTHGQVDSVYICRDNSIDGSIASPGESSAADQILVSDVSFPMLPAVGHHQSVPYSSMNSYGLVNGQLDSLLHNKDGPCAAPSENSLGNQNPCSHTSNIGMISLQPQRTNSSDGIQKYSNNQYANVNGGSKVPNSGMVDYDFPNSQAIHGGSIMCGIPNSNDGSGSHTYPHINGSPMQIIGSEANGVVQFTGVMPTVTLDGYQKNERLHKRPRPTKLGEDGFLKVIRKNAATSFKTKKRKQRDNSRDGMRTQLENIGASPTHVMFSAQPHPGIIMSQTDQSLYLGHHGQHIPAFNNFSGSFSSESEPSMFNIQNGRMNMENNPSINNEWINSSGAPSFPQGQ</sequence>
<organism evidence="2 3">
    <name type="scientific">Mycoemilia scoparia</name>
    <dbReference type="NCBI Taxonomy" id="417184"/>
    <lineage>
        <taxon>Eukaryota</taxon>
        <taxon>Fungi</taxon>
        <taxon>Fungi incertae sedis</taxon>
        <taxon>Zoopagomycota</taxon>
        <taxon>Kickxellomycotina</taxon>
        <taxon>Kickxellomycetes</taxon>
        <taxon>Kickxellales</taxon>
        <taxon>Kickxellaceae</taxon>
        <taxon>Mycoemilia</taxon>
    </lineage>
</organism>
<feature type="region of interest" description="Disordered" evidence="1">
    <location>
        <begin position="265"/>
        <end position="284"/>
    </location>
</feature>
<accession>A0A9W8A7D2</accession>
<proteinExistence type="predicted"/>
<feature type="region of interest" description="Disordered" evidence="1">
    <location>
        <begin position="357"/>
        <end position="377"/>
    </location>
</feature>
<dbReference type="EMBL" id="JANBPU010000007">
    <property type="protein sequence ID" value="KAJ1921069.1"/>
    <property type="molecule type" value="Genomic_DNA"/>
</dbReference>
<name>A0A9W8A7D2_9FUNG</name>
<evidence type="ECO:0000256" key="1">
    <source>
        <dbReference type="SAM" id="MobiDB-lite"/>
    </source>
</evidence>
<reference evidence="2" key="1">
    <citation type="submission" date="2022-07" db="EMBL/GenBank/DDBJ databases">
        <title>Phylogenomic reconstructions and comparative analyses of Kickxellomycotina fungi.</title>
        <authorList>
            <person name="Reynolds N.K."/>
            <person name="Stajich J.E."/>
            <person name="Barry K."/>
            <person name="Grigoriev I.V."/>
            <person name="Crous P."/>
            <person name="Smith M.E."/>
        </authorList>
    </citation>
    <scope>NUCLEOTIDE SEQUENCE</scope>
    <source>
        <strain evidence="2">NBRC 100468</strain>
    </source>
</reference>
<dbReference type="Proteomes" id="UP001150538">
    <property type="component" value="Unassembled WGS sequence"/>
</dbReference>
<keyword evidence="3" id="KW-1185">Reference proteome</keyword>
<gene>
    <name evidence="2" type="ORF">H4219_000927</name>
</gene>
<evidence type="ECO:0000313" key="2">
    <source>
        <dbReference type="EMBL" id="KAJ1921069.1"/>
    </source>
</evidence>
<protein>
    <submittedName>
        <fullName evidence="2">Uncharacterized protein</fullName>
    </submittedName>
</protein>
<evidence type="ECO:0000313" key="3">
    <source>
        <dbReference type="Proteomes" id="UP001150538"/>
    </source>
</evidence>
<dbReference type="AlphaFoldDB" id="A0A9W8A7D2"/>